<dbReference type="InterPro" id="IPR035423">
    <property type="entry name" value="M60-like_N"/>
</dbReference>
<dbReference type="EMBL" id="CP023777">
    <property type="protein sequence ID" value="ATL45919.1"/>
    <property type="molecule type" value="Genomic_DNA"/>
</dbReference>
<feature type="chain" id="PRO_5012177487" description="Peptidase M60 domain-containing protein" evidence="1">
    <location>
        <begin position="26"/>
        <end position="487"/>
    </location>
</feature>
<feature type="signal peptide" evidence="1">
    <location>
        <begin position="1"/>
        <end position="25"/>
    </location>
</feature>
<reference evidence="3 4" key="1">
    <citation type="submission" date="2017-10" db="EMBL/GenBank/DDBJ databases">
        <title>Paenichitinophaga pekingensis gen. nov., sp. nov., isolated from activated sludge.</title>
        <authorList>
            <person name="Jin D."/>
            <person name="Kong X."/>
            <person name="Deng Y."/>
            <person name="Bai Z."/>
        </authorList>
    </citation>
    <scope>NUCLEOTIDE SEQUENCE [LARGE SCALE GENOMIC DNA]</scope>
    <source>
        <strain evidence="3 4">13</strain>
    </source>
</reference>
<dbReference type="PROSITE" id="PS51723">
    <property type="entry name" value="PEPTIDASE_M60"/>
    <property type="match status" value="1"/>
</dbReference>
<evidence type="ECO:0000313" key="4">
    <source>
        <dbReference type="Proteomes" id="UP000220133"/>
    </source>
</evidence>
<dbReference type="PANTHER" id="PTHR15730">
    <property type="entry name" value="EXPERIMENTAL AUTOIMMUNE PROSTATITIS ANTIGEN 2-RELATED"/>
    <property type="match status" value="1"/>
</dbReference>
<evidence type="ECO:0000313" key="3">
    <source>
        <dbReference type="EMBL" id="ATL45919.1"/>
    </source>
</evidence>
<dbReference type="PROSITE" id="PS51257">
    <property type="entry name" value="PROKAR_LIPOPROTEIN"/>
    <property type="match status" value="1"/>
</dbReference>
<evidence type="ECO:0000256" key="1">
    <source>
        <dbReference type="SAM" id="SignalP"/>
    </source>
</evidence>
<name>A0A291QPJ0_9BACT</name>
<dbReference type="Pfam" id="PF17291">
    <property type="entry name" value="M60-like_N"/>
    <property type="match status" value="1"/>
</dbReference>
<keyword evidence="1" id="KW-0732">Signal</keyword>
<dbReference type="KEGG" id="cbae:COR50_01375"/>
<dbReference type="InterPro" id="IPR031161">
    <property type="entry name" value="Peptidase_M60_dom"/>
</dbReference>
<accession>A0A291QPJ0</accession>
<dbReference type="Gene3D" id="1.10.390.30">
    <property type="entry name" value="Peptidase M60, enhancin-like domain 3"/>
    <property type="match status" value="1"/>
</dbReference>
<organism evidence="3 4">
    <name type="scientific">Chitinophaga caeni</name>
    <dbReference type="NCBI Taxonomy" id="2029983"/>
    <lineage>
        <taxon>Bacteria</taxon>
        <taxon>Pseudomonadati</taxon>
        <taxon>Bacteroidota</taxon>
        <taxon>Chitinophagia</taxon>
        <taxon>Chitinophagales</taxon>
        <taxon>Chitinophagaceae</taxon>
        <taxon>Chitinophaga</taxon>
    </lineage>
</organism>
<evidence type="ECO:0000259" key="2">
    <source>
        <dbReference type="PROSITE" id="PS51723"/>
    </source>
</evidence>
<sequence length="487" mass="55318">MMMKSFTIKSLLGAAFLAIAITACDKEYNFKDGYDEPPKVDTAGLSRLDTNMLIIDSSGFPDAKKFPGLVPVVEPRLMEQAVTLDFYYKVPTDQIRISVVPGNWLSTGFYAAPGELVKVVVPDNVDGASIQIGAHTDNVSAKYPLLRAGVIYTRKLLVPGVNYIRNIYGGNIYILPSKPSDKKVTFTFSNVCKSPDFVLGETSDSEWKELLRRSNVPVFEMRSKRVVFTFYRKVMLSLLDKFNAEEVMKLWDEAIEKDYNEWYGLSDEPADIIDQAPTTQHRFVLDIQISLGSGHSGYPCMAYLDWHDTFIDTALIRDGASWGAFHEFGHNFQMGSIWSWGGADGLGETSNNLFVFKIANRYGRKPRRIYQEDFVQPALDWAAQAVGSRRFSEVKDVFQRLVPFVQLFQRYGYGMMTYIASEGRREPRPFLINEAKKNFFFVKASEYAQTNLKPFFDHWGIVVSPSAVDEVSHLPLLDEELWTNDIR</sequence>
<proteinExistence type="predicted"/>
<protein>
    <recommendedName>
        <fullName evidence="2">Peptidase M60 domain-containing protein</fullName>
    </recommendedName>
</protein>
<dbReference type="Gene3D" id="2.60.120.1250">
    <property type="entry name" value="Peptidase M60, enhancin-like domain 1"/>
    <property type="match status" value="1"/>
</dbReference>
<dbReference type="PANTHER" id="PTHR15730:SF5">
    <property type="entry name" value="SI:CH211-210B2.2-RELATED"/>
    <property type="match status" value="1"/>
</dbReference>
<gene>
    <name evidence="3" type="ORF">COR50_01375</name>
</gene>
<dbReference type="Pfam" id="PF13402">
    <property type="entry name" value="Peptidase_M60"/>
    <property type="match status" value="1"/>
</dbReference>
<dbReference type="OrthoDB" id="606623at2"/>
<dbReference type="AlphaFoldDB" id="A0A291QPJ0"/>
<dbReference type="InterPro" id="IPR042279">
    <property type="entry name" value="Pep_M60_3"/>
</dbReference>
<dbReference type="InterPro" id="IPR051244">
    <property type="entry name" value="TCAF"/>
</dbReference>
<dbReference type="Proteomes" id="UP000220133">
    <property type="component" value="Chromosome"/>
</dbReference>
<dbReference type="SMART" id="SM01276">
    <property type="entry name" value="M60-like"/>
    <property type="match status" value="1"/>
</dbReference>
<feature type="domain" description="Peptidase M60" evidence="2">
    <location>
        <begin position="102"/>
        <end position="412"/>
    </location>
</feature>
<dbReference type="Gene3D" id="3.40.390.80">
    <property type="entry name" value="Peptidase M60, enhancin-like domain 2"/>
    <property type="match status" value="1"/>
</dbReference>
<keyword evidence="4" id="KW-1185">Reference proteome</keyword>